<gene>
    <name evidence="11" type="ORF">OIU84_005256</name>
</gene>
<dbReference type="AlphaFoldDB" id="A0AAD6JVN2"/>
<evidence type="ECO:0000256" key="1">
    <source>
        <dbReference type="ARBA" id="ARBA00004604"/>
    </source>
</evidence>
<keyword evidence="6" id="KW-0687">Ribonucleoprotein</keyword>
<dbReference type="FunFam" id="2.20.28.40:FF:000001">
    <property type="entry name" value="H/ACA ribonucleoprotein complex subunit 3"/>
    <property type="match status" value="1"/>
</dbReference>
<feature type="domain" description="DUF4283" evidence="10">
    <location>
        <begin position="177"/>
        <end position="260"/>
    </location>
</feature>
<feature type="compositionally biased region" description="Basic and acidic residues" evidence="8">
    <location>
        <begin position="489"/>
        <end position="498"/>
    </location>
</feature>
<dbReference type="InterPro" id="IPR036691">
    <property type="entry name" value="Endo/exonu/phosph_ase_sf"/>
</dbReference>
<dbReference type="InterPro" id="IPR036756">
    <property type="entry name" value="H/ACA_rnp_Nop10_sf"/>
</dbReference>
<proteinExistence type="inferred from homology"/>
<evidence type="ECO:0000256" key="8">
    <source>
        <dbReference type="SAM" id="MobiDB-lite"/>
    </source>
</evidence>
<dbReference type="Gene3D" id="2.20.28.40">
    <property type="entry name" value="H/ACA ribonucleoprotein complex, subunit Nop10"/>
    <property type="match status" value="1"/>
</dbReference>
<dbReference type="Gene3D" id="3.60.10.10">
    <property type="entry name" value="Endonuclease/exonuclease/phosphatase"/>
    <property type="match status" value="1"/>
</dbReference>
<dbReference type="Pfam" id="PF03372">
    <property type="entry name" value="Exo_endo_phos"/>
    <property type="match status" value="1"/>
</dbReference>
<keyword evidence="5" id="KW-0539">Nucleus</keyword>
<comment type="similarity">
    <text evidence="2">Belongs to the NOP10 family.</text>
</comment>
<feature type="compositionally biased region" description="Polar residues" evidence="8">
    <location>
        <begin position="476"/>
        <end position="488"/>
    </location>
</feature>
<dbReference type="Pfam" id="PF14111">
    <property type="entry name" value="DUF4283"/>
    <property type="match status" value="1"/>
</dbReference>
<evidence type="ECO:0000256" key="4">
    <source>
        <dbReference type="ARBA" id="ARBA00022552"/>
    </source>
</evidence>
<dbReference type="GO" id="GO:0001522">
    <property type="term" value="P:pseudouridine synthesis"/>
    <property type="evidence" value="ECO:0007669"/>
    <property type="project" value="InterPro"/>
</dbReference>
<protein>
    <recommendedName>
        <fullName evidence="7">Nucleolar protein 10</fullName>
    </recommendedName>
</protein>
<feature type="region of interest" description="Disordered" evidence="8">
    <location>
        <begin position="59"/>
        <end position="138"/>
    </location>
</feature>
<dbReference type="InterPro" id="IPR025558">
    <property type="entry name" value="DUF4283"/>
</dbReference>
<evidence type="ECO:0000259" key="10">
    <source>
        <dbReference type="Pfam" id="PF14111"/>
    </source>
</evidence>
<accession>A0AAD6JVN2</accession>
<dbReference type="GO" id="GO:0030515">
    <property type="term" value="F:snoRNA binding"/>
    <property type="evidence" value="ECO:0007669"/>
    <property type="project" value="InterPro"/>
</dbReference>
<feature type="compositionally biased region" description="Basic and acidic residues" evidence="8">
    <location>
        <begin position="585"/>
        <end position="594"/>
    </location>
</feature>
<evidence type="ECO:0000313" key="11">
    <source>
        <dbReference type="EMBL" id="KAJ6412161.1"/>
    </source>
</evidence>
<evidence type="ECO:0000259" key="9">
    <source>
        <dbReference type="Pfam" id="PF03372"/>
    </source>
</evidence>
<evidence type="ECO:0000256" key="7">
    <source>
        <dbReference type="ARBA" id="ARBA00030185"/>
    </source>
</evidence>
<keyword evidence="4" id="KW-0698">rRNA processing</keyword>
<feature type="domain" description="Endonuclease/exonuclease/phosphatase" evidence="9">
    <location>
        <begin position="613"/>
        <end position="837"/>
    </location>
</feature>
<dbReference type="GO" id="GO:1990904">
    <property type="term" value="C:ribonucleoprotein complex"/>
    <property type="evidence" value="ECO:0007669"/>
    <property type="project" value="UniProtKB-KW"/>
</dbReference>
<feature type="compositionally biased region" description="Polar residues" evidence="8">
    <location>
        <begin position="74"/>
        <end position="93"/>
    </location>
</feature>
<dbReference type="SUPFAM" id="SSF56219">
    <property type="entry name" value="DNase I-like"/>
    <property type="match status" value="1"/>
</dbReference>
<dbReference type="InterPro" id="IPR007264">
    <property type="entry name" value="H/ACA_rnp_Nop10"/>
</dbReference>
<comment type="caution">
    <text evidence="11">The sequence shown here is derived from an EMBL/GenBank/DDBJ whole genome shotgun (WGS) entry which is preliminary data.</text>
</comment>
<evidence type="ECO:0000313" key="12">
    <source>
        <dbReference type="Proteomes" id="UP001162972"/>
    </source>
</evidence>
<dbReference type="Pfam" id="PF04135">
    <property type="entry name" value="Nop10p"/>
    <property type="match status" value="1"/>
</dbReference>
<dbReference type="GO" id="GO:0003824">
    <property type="term" value="F:catalytic activity"/>
    <property type="evidence" value="ECO:0007669"/>
    <property type="project" value="InterPro"/>
</dbReference>
<name>A0AAD6JVN2_9ROSI</name>
<dbReference type="InterPro" id="IPR040256">
    <property type="entry name" value="At4g02000-like"/>
</dbReference>
<reference evidence="11 12" key="1">
    <citation type="journal article" date="2023" name="Int. J. Mol. Sci.">
        <title>De Novo Assembly and Annotation of 11 Diverse Shrub Willow (Salix) Genomes Reveals Novel Gene Organization in Sex-Linked Regions.</title>
        <authorList>
            <person name="Hyden B."/>
            <person name="Feng K."/>
            <person name="Yates T.B."/>
            <person name="Jawdy S."/>
            <person name="Cereghino C."/>
            <person name="Smart L.B."/>
            <person name="Muchero W."/>
        </authorList>
    </citation>
    <scope>NUCLEOTIDE SEQUENCE [LARGE SCALE GENOMIC DNA]</scope>
    <source>
        <tissue evidence="11">Shoot tip</tissue>
    </source>
</reference>
<dbReference type="InterPro" id="IPR005135">
    <property type="entry name" value="Endo/exonuclease/phosphatase"/>
</dbReference>
<feature type="compositionally biased region" description="Low complexity" evidence="8">
    <location>
        <begin position="546"/>
        <end position="559"/>
    </location>
</feature>
<dbReference type="PANTHER" id="PTHR31286">
    <property type="entry name" value="GLYCINE-RICH CELL WALL STRUCTURAL PROTEIN 1.8-LIKE"/>
    <property type="match status" value="1"/>
</dbReference>
<evidence type="ECO:0000256" key="5">
    <source>
        <dbReference type="ARBA" id="ARBA00023242"/>
    </source>
</evidence>
<evidence type="ECO:0000256" key="2">
    <source>
        <dbReference type="ARBA" id="ARBA00009462"/>
    </source>
</evidence>
<dbReference type="EMBL" id="JAPFFJ010000013">
    <property type="protein sequence ID" value="KAJ6412161.1"/>
    <property type="molecule type" value="Genomic_DNA"/>
</dbReference>
<dbReference type="PANTHER" id="PTHR31286:SF99">
    <property type="entry name" value="DUF4283 DOMAIN-CONTAINING PROTEIN"/>
    <property type="match status" value="1"/>
</dbReference>
<dbReference type="SUPFAM" id="SSF144210">
    <property type="entry name" value="Nop10-like SnoRNP"/>
    <property type="match status" value="1"/>
</dbReference>
<keyword evidence="3" id="KW-0690">Ribosome biogenesis</keyword>
<feature type="region of interest" description="Disordered" evidence="8">
    <location>
        <begin position="15"/>
        <end position="42"/>
    </location>
</feature>
<sequence>MYLQFYINDNGDKVYTTKKESPLGLPTESAHPARFSPDDKYSRQRFLLKKRFGLLPTQQSPLKQAVSGKHPTSPLFSTNSHNGSLASLKQDQMATPKPTKINQPKDNPKTKPPNETHNPPKTKQPENTHTESSAKTISWADRVKVTDSTTRYTLDHIPQSNRDGQLEITEDMLTEHAEQWSRCMVGFFPGYRMNYHAVNKIASRVWRSHGLEDVRTTASGFIIFRFKKVDQMLALLERGPWIFGGKAIILQQWHPHFIFDKNKISKIPVWVRLHGLPFPLWSRKGLSLVASKIGRPLACDEATFTCSKLDFARVCVELDAATPFIKNFSVLTPLSKDPLNIEVDYEWKPPRCGKCCLFGHSCAQGVNGKTKDDVPSAGALQESAAGLGDTQVKPSHEIGQVSAASEGAVQETASAKSLQSLHADLSERHAAADTFQISNQRSVESRGKDKLVGPSCKDMQPGKASSKPSLFAGPSQEPTKPVKTQSESSKTEASREQIPDGIAKKPSKQAKALSESSMSSRPEASREPTQAGLPKKPDKGKAAIHGVVSSEGAESSGKGILPKGNATTMASYNDHPCDSEEDLEVDSRQAHSDQNEEETSSLAFTTVKTKKGGSWNIRGLNGHNKQIAVREWIRKNRLGMVGLLETKLLARNQEAVEDGLQLLDWSYIMNDQQGGKARIMVGWDQTKFHVVCVSSDQQWITCNVSSLTASMQFTIMFVYGMHSPTDRQKLWDYITVQSSCTPQSWILMGDFNATVKASDSSGGDPCWAGHRLDFGRCIEQAELSSIPYRGLKYTWHNGRDSGNMIIKKLDWVLSNYSFTVDWPLAQSHFLPRTVSDHSAMILRLQPIEPSIVLHRFKFLNFWTCQEDFIPRISSIWLRPMHGNAFFRLTSKLTMVKVQLIDWHRKNRSGISGRVLKAKEEWSNAQMQLDNDPQSEALKEAERAAAVNFNHLTRDEEAYYKQKSRINWLTLGDRNTTFFHRSMRHRHSRNRISSLVDKDGICIDDPDKMGEHLFPELYRRYHKNGARG</sequence>
<evidence type="ECO:0000256" key="3">
    <source>
        <dbReference type="ARBA" id="ARBA00022517"/>
    </source>
</evidence>
<comment type="subcellular location">
    <subcellularLocation>
        <location evidence="1">Nucleus</location>
        <location evidence="1">Nucleolus</location>
    </subcellularLocation>
</comment>
<evidence type="ECO:0000256" key="6">
    <source>
        <dbReference type="ARBA" id="ARBA00023274"/>
    </source>
</evidence>
<keyword evidence="12" id="KW-1185">Reference proteome</keyword>
<dbReference type="Proteomes" id="UP001162972">
    <property type="component" value="Chromosome 5"/>
</dbReference>
<dbReference type="GO" id="GO:0005730">
    <property type="term" value="C:nucleolus"/>
    <property type="evidence" value="ECO:0007669"/>
    <property type="project" value="UniProtKB-SubCell"/>
</dbReference>
<feature type="region of interest" description="Disordered" evidence="8">
    <location>
        <begin position="432"/>
        <end position="601"/>
    </location>
</feature>
<dbReference type="GO" id="GO:0006364">
    <property type="term" value="P:rRNA processing"/>
    <property type="evidence" value="ECO:0007669"/>
    <property type="project" value="UniProtKB-KW"/>
</dbReference>
<organism evidence="11 12">
    <name type="scientific">Salix udensis</name>
    <dbReference type="NCBI Taxonomy" id="889485"/>
    <lineage>
        <taxon>Eukaryota</taxon>
        <taxon>Viridiplantae</taxon>
        <taxon>Streptophyta</taxon>
        <taxon>Embryophyta</taxon>
        <taxon>Tracheophyta</taxon>
        <taxon>Spermatophyta</taxon>
        <taxon>Magnoliopsida</taxon>
        <taxon>eudicotyledons</taxon>
        <taxon>Gunneridae</taxon>
        <taxon>Pentapetalae</taxon>
        <taxon>rosids</taxon>
        <taxon>fabids</taxon>
        <taxon>Malpighiales</taxon>
        <taxon>Salicaceae</taxon>
        <taxon>Saliceae</taxon>
        <taxon>Salix</taxon>
    </lineage>
</organism>